<dbReference type="Pfam" id="PF01740">
    <property type="entry name" value="STAS"/>
    <property type="match status" value="1"/>
</dbReference>
<evidence type="ECO:0000313" key="3">
    <source>
        <dbReference type="Proteomes" id="UP001235712"/>
    </source>
</evidence>
<reference evidence="2 3" key="1">
    <citation type="submission" date="2023-07" db="EMBL/GenBank/DDBJ databases">
        <title>Sequencing the genomes of 1000 actinobacteria strains.</title>
        <authorList>
            <person name="Klenk H.-P."/>
        </authorList>
    </citation>
    <scope>NUCLEOTIDE SEQUENCE [LARGE SCALE GENOMIC DNA]</scope>
    <source>
        <strain evidence="2 3">DSM 44388</strain>
    </source>
</reference>
<dbReference type="SUPFAM" id="SSF52091">
    <property type="entry name" value="SpoIIaa-like"/>
    <property type="match status" value="1"/>
</dbReference>
<dbReference type="Gene3D" id="3.30.750.24">
    <property type="entry name" value="STAS domain"/>
    <property type="match status" value="1"/>
</dbReference>
<proteinExistence type="predicted"/>
<feature type="domain" description="STAS" evidence="1">
    <location>
        <begin position="26"/>
        <end position="118"/>
    </location>
</feature>
<dbReference type="RefSeq" id="WP_307243669.1">
    <property type="nucleotide sequence ID" value="NZ_JAUSQZ010000001.1"/>
</dbReference>
<dbReference type="InterPro" id="IPR036513">
    <property type="entry name" value="STAS_dom_sf"/>
</dbReference>
<accession>A0ABT9P4C4</accession>
<evidence type="ECO:0000313" key="2">
    <source>
        <dbReference type="EMBL" id="MDP9827532.1"/>
    </source>
</evidence>
<dbReference type="EMBL" id="JAUSQZ010000001">
    <property type="protein sequence ID" value="MDP9827532.1"/>
    <property type="molecule type" value="Genomic_DNA"/>
</dbReference>
<sequence>MTGSPDPRTPATPAAPATTASTISTARLDIDVVRPGALLRLNGRLDARSAPTTRTTLHDAVDTGDGELVIEMNRAEIWDGTGLGVIVGTGRRARQAGRQLVLTGVQARELRLLRVARVTWTSSVRPAAMVC</sequence>
<name>A0ABT9P4C4_9ACTN</name>
<dbReference type="Proteomes" id="UP001235712">
    <property type="component" value="Unassembled WGS sequence"/>
</dbReference>
<evidence type="ECO:0000259" key="1">
    <source>
        <dbReference type="PROSITE" id="PS50801"/>
    </source>
</evidence>
<dbReference type="PANTHER" id="PTHR33495">
    <property type="entry name" value="ANTI-SIGMA FACTOR ANTAGONIST TM_1081-RELATED-RELATED"/>
    <property type="match status" value="1"/>
</dbReference>
<gene>
    <name evidence="2" type="ORF">J2S57_003281</name>
</gene>
<dbReference type="InterPro" id="IPR002645">
    <property type="entry name" value="STAS_dom"/>
</dbReference>
<dbReference type="PROSITE" id="PS50801">
    <property type="entry name" value="STAS"/>
    <property type="match status" value="1"/>
</dbReference>
<dbReference type="PANTHER" id="PTHR33495:SF2">
    <property type="entry name" value="ANTI-SIGMA FACTOR ANTAGONIST TM_1081-RELATED"/>
    <property type="match status" value="1"/>
</dbReference>
<protein>
    <submittedName>
        <fullName evidence="2">Anti-anti-sigma factor</fullName>
    </submittedName>
</protein>
<organism evidence="2 3">
    <name type="scientific">Kineosporia succinea</name>
    <dbReference type="NCBI Taxonomy" id="84632"/>
    <lineage>
        <taxon>Bacteria</taxon>
        <taxon>Bacillati</taxon>
        <taxon>Actinomycetota</taxon>
        <taxon>Actinomycetes</taxon>
        <taxon>Kineosporiales</taxon>
        <taxon>Kineosporiaceae</taxon>
        <taxon>Kineosporia</taxon>
    </lineage>
</organism>
<keyword evidence="3" id="KW-1185">Reference proteome</keyword>
<dbReference type="CDD" id="cd07043">
    <property type="entry name" value="STAS_anti-anti-sigma_factors"/>
    <property type="match status" value="1"/>
</dbReference>
<comment type="caution">
    <text evidence="2">The sequence shown here is derived from an EMBL/GenBank/DDBJ whole genome shotgun (WGS) entry which is preliminary data.</text>
</comment>